<keyword evidence="3" id="KW-1185">Reference proteome</keyword>
<feature type="region of interest" description="Disordered" evidence="1">
    <location>
        <begin position="42"/>
        <end position="115"/>
    </location>
</feature>
<evidence type="ECO:0000256" key="1">
    <source>
        <dbReference type="SAM" id="MobiDB-lite"/>
    </source>
</evidence>
<dbReference type="AlphaFoldDB" id="A0AAV2GNG2"/>
<reference evidence="2 3" key="1">
    <citation type="submission" date="2024-04" db="EMBL/GenBank/DDBJ databases">
        <authorList>
            <person name="Fracassetti M."/>
        </authorList>
    </citation>
    <scope>NUCLEOTIDE SEQUENCE [LARGE SCALE GENOMIC DNA]</scope>
</reference>
<proteinExistence type="predicted"/>
<evidence type="ECO:0000313" key="3">
    <source>
        <dbReference type="Proteomes" id="UP001497516"/>
    </source>
</evidence>
<gene>
    <name evidence="2" type="ORF">LTRI10_LOCUS51315</name>
</gene>
<feature type="compositionally biased region" description="Acidic residues" evidence="1">
    <location>
        <begin position="66"/>
        <end position="84"/>
    </location>
</feature>
<name>A0AAV2GNG2_9ROSI</name>
<organism evidence="2 3">
    <name type="scientific">Linum trigynum</name>
    <dbReference type="NCBI Taxonomy" id="586398"/>
    <lineage>
        <taxon>Eukaryota</taxon>
        <taxon>Viridiplantae</taxon>
        <taxon>Streptophyta</taxon>
        <taxon>Embryophyta</taxon>
        <taxon>Tracheophyta</taxon>
        <taxon>Spermatophyta</taxon>
        <taxon>Magnoliopsida</taxon>
        <taxon>eudicotyledons</taxon>
        <taxon>Gunneridae</taxon>
        <taxon>Pentapetalae</taxon>
        <taxon>rosids</taxon>
        <taxon>fabids</taxon>
        <taxon>Malpighiales</taxon>
        <taxon>Linaceae</taxon>
        <taxon>Linum</taxon>
    </lineage>
</organism>
<protein>
    <submittedName>
        <fullName evidence="2">Uncharacterized protein</fullName>
    </submittedName>
</protein>
<feature type="compositionally biased region" description="Gly residues" evidence="1">
    <location>
        <begin position="99"/>
        <end position="109"/>
    </location>
</feature>
<evidence type="ECO:0000313" key="2">
    <source>
        <dbReference type="EMBL" id="CAL1411992.1"/>
    </source>
</evidence>
<feature type="compositionally biased region" description="Polar residues" evidence="1">
    <location>
        <begin position="1"/>
        <end position="19"/>
    </location>
</feature>
<feature type="region of interest" description="Disordered" evidence="1">
    <location>
        <begin position="1"/>
        <end position="20"/>
    </location>
</feature>
<dbReference type="EMBL" id="OZ034822">
    <property type="protein sequence ID" value="CAL1411992.1"/>
    <property type="molecule type" value="Genomic_DNA"/>
</dbReference>
<sequence>MSDSSSTSSWIQGHSSSSERMPWCREIISRRLVYWSSRVVTPTNCSSRRSNHCSRWALEEQRPAPDDDDDDDDDDNDDDDDDDGGGGGGAVRRRRLGVLAGGFFGGGTPGERPSI</sequence>
<accession>A0AAV2GNG2</accession>
<dbReference type="Proteomes" id="UP001497516">
    <property type="component" value="Chromosome 9"/>
</dbReference>